<keyword evidence="2" id="KW-0472">Membrane</keyword>
<evidence type="ECO:0000256" key="2">
    <source>
        <dbReference type="SAM" id="Phobius"/>
    </source>
</evidence>
<keyword evidence="4" id="KW-1185">Reference proteome</keyword>
<keyword evidence="2" id="KW-0812">Transmembrane</keyword>
<feature type="compositionally biased region" description="Gly residues" evidence="1">
    <location>
        <begin position="127"/>
        <end position="141"/>
    </location>
</feature>
<evidence type="ECO:0000313" key="3">
    <source>
        <dbReference type="EMBL" id="SIR46469.1"/>
    </source>
</evidence>
<sequence length="421" mass="43413">MSYPPADSYPPAPERGPYPPPQGGYPGSQSDDHPLRQLGGHAGPYGGGHPGDHPQQPKQGGGYPGGHTRQPPHAGYPAGSYPGRQPGSHSGAHPGGYPAREPGGYPEVRPGGHPPPQQSPYPRQHGGHPGQHGGHPGGPTGGYRPQPQQGGHPGQQYDGHPGGYSGQQYDGYPGGRPGQQTDGYPGQQYDGYPGQQAGGYPPHQQGGSIPPQSGQPHGGTPPGPSAPKKSNTGKIVLIVVAVVLVLCLGGGIATWFVIKDDVSDGIEAAGTRVVAPETLAGRPRITNTELQSVADQMVTEMKKGTQVPFTSTVGAFYGDPAKRELVMIVSASGLIPDPEKELDGAVAEISAELAITETTPVDPGPLGGEARCGDGKADATSLGVCLWSDRGSVGAIVVYFKSAEEIKADFVTMRGEIEQRS</sequence>
<dbReference type="AlphaFoldDB" id="A0A1N7B537"/>
<protein>
    <recommendedName>
        <fullName evidence="5">Flagellar basal body-associated protein FliL</fullName>
    </recommendedName>
</protein>
<evidence type="ECO:0000256" key="1">
    <source>
        <dbReference type="SAM" id="MobiDB-lite"/>
    </source>
</evidence>
<keyword evidence="2" id="KW-1133">Transmembrane helix</keyword>
<dbReference type="EMBL" id="FTNF01000010">
    <property type="protein sequence ID" value="SIR46469.1"/>
    <property type="molecule type" value="Genomic_DNA"/>
</dbReference>
<feature type="compositionally biased region" description="Low complexity" evidence="1">
    <location>
        <begin position="178"/>
        <end position="215"/>
    </location>
</feature>
<evidence type="ECO:0008006" key="5">
    <source>
        <dbReference type="Google" id="ProtNLM"/>
    </source>
</evidence>
<name>A0A1N7B537_9ACTN</name>
<dbReference type="Proteomes" id="UP000186004">
    <property type="component" value="Unassembled WGS sequence"/>
</dbReference>
<feature type="compositionally biased region" description="Pro residues" evidence="1">
    <location>
        <begin position="7"/>
        <end position="23"/>
    </location>
</feature>
<feature type="compositionally biased region" description="Gly residues" evidence="1">
    <location>
        <begin position="40"/>
        <end position="49"/>
    </location>
</feature>
<gene>
    <name evidence="3" type="ORF">SAMN05444858_110112</name>
</gene>
<feature type="transmembrane region" description="Helical" evidence="2">
    <location>
        <begin position="235"/>
        <end position="258"/>
    </location>
</feature>
<proteinExistence type="predicted"/>
<dbReference type="OrthoDB" id="3868477at2"/>
<dbReference type="STRING" id="1198245.SAMN05444858_110112"/>
<evidence type="ECO:0000313" key="4">
    <source>
        <dbReference type="Proteomes" id="UP000186004"/>
    </source>
</evidence>
<organism evidence="3 4">
    <name type="scientific">Micromonospora avicenniae</name>
    <dbReference type="NCBI Taxonomy" id="1198245"/>
    <lineage>
        <taxon>Bacteria</taxon>
        <taxon>Bacillati</taxon>
        <taxon>Actinomycetota</taxon>
        <taxon>Actinomycetes</taxon>
        <taxon>Micromonosporales</taxon>
        <taxon>Micromonosporaceae</taxon>
        <taxon>Micromonospora</taxon>
    </lineage>
</organism>
<dbReference type="RefSeq" id="WP_139338023.1">
    <property type="nucleotide sequence ID" value="NZ_FTNF01000010.1"/>
</dbReference>
<feature type="compositionally biased region" description="Low complexity" evidence="1">
    <location>
        <begin position="142"/>
        <end position="159"/>
    </location>
</feature>
<reference evidence="3 4" key="1">
    <citation type="submission" date="2017-01" db="EMBL/GenBank/DDBJ databases">
        <authorList>
            <person name="Mah S.A."/>
            <person name="Swanson W.J."/>
            <person name="Moy G.W."/>
            <person name="Vacquier V.D."/>
        </authorList>
    </citation>
    <scope>NUCLEOTIDE SEQUENCE [LARGE SCALE GENOMIC DNA]</scope>
    <source>
        <strain evidence="3 4">DSM 45758</strain>
    </source>
</reference>
<accession>A0A1N7B537</accession>
<feature type="region of interest" description="Disordered" evidence="1">
    <location>
        <begin position="1"/>
        <end position="228"/>
    </location>
</feature>